<evidence type="ECO:0000313" key="1">
    <source>
        <dbReference type="EMBL" id="SDS71687.1"/>
    </source>
</evidence>
<dbReference type="STRING" id="652787.SAMN05216490_1670"/>
<dbReference type="InterPro" id="IPR036761">
    <property type="entry name" value="TTHA0802/YceI-like_sf"/>
</dbReference>
<dbReference type="EMBL" id="LT629740">
    <property type="protein sequence ID" value="SDS71687.1"/>
    <property type="molecule type" value="Genomic_DNA"/>
</dbReference>
<protein>
    <recommendedName>
        <fullName evidence="3">YceI-like domain-containing protein</fullName>
    </recommendedName>
</protein>
<dbReference type="Gene3D" id="2.40.128.110">
    <property type="entry name" value="Lipid/polyisoprenoid-binding, YceI-like"/>
    <property type="match status" value="1"/>
</dbReference>
<dbReference type="AlphaFoldDB" id="A0A1H1UGR6"/>
<accession>A0A1H1UGR6</accession>
<gene>
    <name evidence="1" type="ORF">SAMN05216490_1670</name>
</gene>
<dbReference type="Proteomes" id="UP000199679">
    <property type="component" value="Chromosome I"/>
</dbReference>
<keyword evidence="2" id="KW-1185">Reference proteome</keyword>
<evidence type="ECO:0008006" key="3">
    <source>
        <dbReference type="Google" id="ProtNLM"/>
    </source>
</evidence>
<evidence type="ECO:0000313" key="2">
    <source>
        <dbReference type="Proteomes" id="UP000199679"/>
    </source>
</evidence>
<reference evidence="1 2" key="1">
    <citation type="submission" date="2016-10" db="EMBL/GenBank/DDBJ databases">
        <authorList>
            <person name="de Groot N.N."/>
        </authorList>
    </citation>
    <scope>NUCLEOTIDE SEQUENCE [LARGE SCALE GENOMIC DNA]</scope>
    <source>
        <strain evidence="1 2">MP1X4</strain>
    </source>
</reference>
<proteinExistence type="predicted"/>
<sequence length="179" mass="19765">MSLTASAQTKWLISENSSLSVNGSTNIDKFSCDIPNCDQSDTLTVWKSEKGVVLSGSINPAVLSFDCHKAMMTHDLQKTLQAKKYPRLHIRFLSLSGLPQLSNKPISITGQVEIEIAGVKKLYLINYEISADSAKVIHLLGSRDLDFSDFNLVPPRKLGGIIKTQDLLCVQFQLKMKAI</sequence>
<organism evidence="1 2">
    <name type="scientific">Mucilaginibacter mallensis</name>
    <dbReference type="NCBI Taxonomy" id="652787"/>
    <lineage>
        <taxon>Bacteria</taxon>
        <taxon>Pseudomonadati</taxon>
        <taxon>Bacteroidota</taxon>
        <taxon>Sphingobacteriia</taxon>
        <taxon>Sphingobacteriales</taxon>
        <taxon>Sphingobacteriaceae</taxon>
        <taxon>Mucilaginibacter</taxon>
    </lineage>
</organism>
<name>A0A1H1UGR6_MUCMA</name>